<keyword evidence="1" id="KW-0540">Nuclease</keyword>
<dbReference type="GO" id="GO:0005829">
    <property type="term" value="C:cytosol"/>
    <property type="evidence" value="ECO:0007669"/>
    <property type="project" value="TreeGrafter"/>
</dbReference>
<dbReference type="RefSeq" id="WP_149425639.1">
    <property type="nucleotide sequence ID" value="NZ_CP022579.1"/>
</dbReference>
<dbReference type="SUPFAM" id="SSF53098">
    <property type="entry name" value="Ribonuclease H-like"/>
    <property type="match status" value="1"/>
</dbReference>
<evidence type="ECO:0000259" key="4">
    <source>
        <dbReference type="SMART" id="SM00479"/>
    </source>
</evidence>
<dbReference type="GO" id="GO:0008408">
    <property type="term" value="F:3'-5' exonuclease activity"/>
    <property type="evidence" value="ECO:0007669"/>
    <property type="project" value="TreeGrafter"/>
</dbReference>
<keyword evidence="3" id="KW-0269">Exonuclease</keyword>
<evidence type="ECO:0000256" key="3">
    <source>
        <dbReference type="ARBA" id="ARBA00022839"/>
    </source>
</evidence>
<dbReference type="InterPro" id="IPR036397">
    <property type="entry name" value="RNaseH_sf"/>
</dbReference>
<protein>
    <submittedName>
        <fullName evidence="5">DNA polymerase III subunit epsilon</fullName>
    </submittedName>
</protein>
<organism evidence="5 6">
    <name type="scientific">Oryzomicrobium terrae</name>
    <dbReference type="NCBI Taxonomy" id="1735038"/>
    <lineage>
        <taxon>Bacteria</taxon>
        <taxon>Pseudomonadati</taxon>
        <taxon>Pseudomonadota</taxon>
        <taxon>Betaproteobacteria</taxon>
        <taxon>Rhodocyclales</taxon>
        <taxon>Rhodocyclaceae</taxon>
        <taxon>Oryzomicrobium</taxon>
    </lineage>
</organism>
<gene>
    <name evidence="5" type="primary">dnaQ</name>
    <name evidence="5" type="ORF">OTERR_19240</name>
</gene>
<evidence type="ECO:0000256" key="1">
    <source>
        <dbReference type="ARBA" id="ARBA00022722"/>
    </source>
</evidence>
<keyword evidence="6" id="KW-1185">Reference proteome</keyword>
<dbReference type="Proteomes" id="UP000323671">
    <property type="component" value="Chromosome"/>
</dbReference>
<evidence type="ECO:0000256" key="2">
    <source>
        <dbReference type="ARBA" id="ARBA00022801"/>
    </source>
</evidence>
<dbReference type="InterPro" id="IPR012337">
    <property type="entry name" value="RNaseH-like_sf"/>
</dbReference>
<proteinExistence type="predicted"/>
<accession>A0A5C1E950</accession>
<name>A0A5C1E950_9RHOO</name>
<sequence length="236" mass="26139">MNWLSRLFNRAPAVELAPELSARLDRWQALPAADLGQSHYRSRYVVVDVEASGLNMGKDRLISIGAVAVTNGVIDPADSFEVILRQDVVSDTENILIHGIGGQAQQGGVDPAEALLAYLDYVGKDPLVAYHALFDKTMIERAMLRYLGKKTDHAWIDLAWVVPELYKDLLDGHVGLDHWLALFGIENILRHNAVSDALATAMLLQVAMAKASVRGSETPQSFIEIEKARRWLRRSA</sequence>
<dbReference type="Pfam" id="PF00929">
    <property type="entry name" value="RNase_T"/>
    <property type="match status" value="1"/>
</dbReference>
<dbReference type="GO" id="GO:0003676">
    <property type="term" value="F:nucleic acid binding"/>
    <property type="evidence" value="ECO:0007669"/>
    <property type="project" value="InterPro"/>
</dbReference>
<dbReference type="PANTHER" id="PTHR30231">
    <property type="entry name" value="DNA POLYMERASE III SUBUNIT EPSILON"/>
    <property type="match status" value="1"/>
</dbReference>
<evidence type="ECO:0000313" key="5">
    <source>
        <dbReference type="EMBL" id="QEL65400.1"/>
    </source>
</evidence>
<dbReference type="PANTHER" id="PTHR30231:SF4">
    <property type="entry name" value="PROTEIN NEN2"/>
    <property type="match status" value="1"/>
</dbReference>
<dbReference type="EMBL" id="CP022579">
    <property type="protein sequence ID" value="QEL65400.1"/>
    <property type="molecule type" value="Genomic_DNA"/>
</dbReference>
<dbReference type="CDD" id="cd06127">
    <property type="entry name" value="DEDDh"/>
    <property type="match status" value="1"/>
</dbReference>
<reference evidence="5 6" key="1">
    <citation type="submission" date="2017-07" db="EMBL/GenBank/DDBJ databases">
        <title>Complete genome sequence of Oryzomicrobium terrae TPP412.</title>
        <authorList>
            <person name="Chiu L.-W."/>
            <person name="Lo K.-J."/>
            <person name="Tsai Y.-M."/>
            <person name="Lin S.-S."/>
            <person name="Kuo C.-H."/>
            <person name="Liu C.-T."/>
        </authorList>
    </citation>
    <scope>NUCLEOTIDE SEQUENCE [LARGE SCALE GENOMIC DNA]</scope>
    <source>
        <strain evidence="5 6">TPP412</strain>
    </source>
</reference>
<dbReference type="Gene3D" id="3.30.420.10">
    <property type="entry name" value="Ribonuclease H-like superfamily/Ribonuclease H"/>
    <property type="match status" value="1"/>
</dbReference>
<dbReference type="InterPro" id="IPR013520">
    <property type="entry name" value="Ribonucl_H"/>
</dbReference>
<dbReference type="KEGG" id="otr:OTERR_19240"/>
<keyword evidence="2" id="KW-0378">Hydrolase</keyword>
<feature type="domain" description="Exonuclease" evidence="4">
    <location>
        <begin position="43"/>
        <end position="213"/>
    </location>
</feature>
<dbReference type="GO" id="GO:0006259">
    <property type="term" value="P:DNA metabolic process"/>
    <property type="evidence" value="ECO:0007669"/>
    <property type="project" value="UniProtKB-ARBA"/>
</dbReference>
<dbReference type="SMART" id="SM00479">
    <property type="entry name" value="EXOIII"/>
    <property type="match status" value="1"/>
</dbReference>
<dbReference type="AlphaFoldDB" id="A0A5C1E950"/>
<evidence type="ECO:0000313" key="6">
    <source>
        <dbReference type="Proteomes" id="UP000323671"/>
    </source>
</evidence>